<proteinExistence type="predicted"/>
<evidence type="ECO:0000256" key="8">
    <source>
        <dbReference type="SAM" id="Phobius"/>
    </source>
</evidence>
<feature type="transmembrane region" description="Helical" evidence="8">
    <location>
        <begin position="162"/>
        <end position="186"/>
    </location>
</feature>
<dbReference type="KEGG" id="dci:103519841"/>
<dbReference type="Gene3D" id="1.10.287.70">
    <property type="match status" value="2"/>
</dbReference>
<keyword evidence="6 8" id="KW-0472">Membrane</keyword>
<dbReference type="GO" id="GO:0005886">
    <property type="term" value="C:plasma membrane"/>
    <property type="evidence" value="ECO:0007669"/>
    <property type="project" value="TreeGrafter"/>
</dbReference>
<evidence type="ECO:0000256" key="2">
    <source>
        <dbReference type="ARBA" id="ARBA00022448"/>
    </source>
</evidence>
<feature type="transmembrane region" description="Helical" evidence="8">
    <location>
        <begin position="220"/>
        <end position="240"/>
    </location>
</feature>
<dbReference type="GO" id="GO:0022841">
    <property type="term" value="F:potassium ion leak channel activity"/>
    <property type="evidence" value="ECO:0007669"/>
    <property type="project" value="TreeGrafter"/>
</dbReference>
<protein>
    <submittedName>
        <fullName evidence="11">Uncharacterized protein LOC103519841</fullName>
    </submittedName>
</protein>
<name>A0A3Q0JEY0_DIACI</name>
<dbReference type="STRING" id="121845.A0A3Q0JEY0"/>
<dbReference type="GO" id="GO:0030322">
    <property type="term" value="P:stabilization of membrane potential"/>
    <property type="evidence" value="ECO:0007669"/>
    <property type="project" value="TreeGrafter"/>
</dbReference>
<evidence type="ECO:0000256" key="6">
    <source>
        <dbReference type="ARBA" id="ARBA00023136"/>
    </source>
</evidence>
<dbReference type="AlphaFoldDB" id="A0A3Q0JEY0"/>
<dbReference type="GeneID" id="103519841"/>
<evidence type="ECO:0000256" key="1">
    <source>
        <dbReference type="ARBA" id="ARBA00004141"/>
    </source>
</evidence>
<dbReference type="SUPFAM" id="SSF81324">
    <property type="entry name" value="Voltage-gated potassium channels"/>
    <property type="match status" value="2"/>
</dbReference>
<evidence type="ECO:0000256" key="7">
    <source>
        <dbReference type="ARBA" id="ARBA00023303"/>
    </source>
</evidence>
<dbReference type="InterPro" id="IPR003280">
    <property type="entry name" value="2pore_dom_K_chnl"/>
</dbReference>
<dbReference type="Proteomes" id="UP000079169">
    <property type="component" value="Unplaced"/>
</dbReference>
<feature type="transmembrane region" description="Helical" evidence="8">
    <location>
        <begin position="515"/>
        <end position="536"/>
    </location>
</feature>
<dbReference type="GO" id="GO:0015271">
    <property type="term" value="F:outward rectifier potassium channel activity"/>
    <property type="evidence" value="ECO:0007669"/>
    <property type="project" value="TreeGrafter"/>
</dbReference>
<evidence type="ECO:0000256" key="4">
    <source>
        <dbReference type="ARBA" id="ARBA00022989"/>
    </source>
</evidence>
<evidence type="ECO:0000256" key="5">
    <source>
        <dbReference type="ARBA" id="ARBA00023065"/>
    </source>
</evidence>
<organism evidence="10 11">
    <name type="scientific">Diaphorina citri</name>
    <name type="common">Asian citrus psyllid</name>
    <dbReference type="NCBI Taxonomy" id="121845"/>
    <lineage>
        <taxon>Eukaryota</taxon>
        <taxon>Metazoa</taxon>
        <taxon>Ecdysozoa</taxon>
        <taxon>Arthropoda</taxon>
        <taxon>Hexapoda</taxon>
        <taxon>Insecta</taxon>
        <taxon>Pterygota</taxon>
        <taxon>Neoptera</taxon>
        <taxon>Paraneoptera</taxon>
        <taxon>Hemiptera</taxon>
        <taxon>Sternorrhyncha</taxon>
        <taxon>Psylloidea</taxon>
        <taxon>Psyllidae</taxon>
        <taxon>Diaphorininae</taxon>
        <taxon>Diaphorina</taxon>
    </lineage>
</organism>
<keyword evidence="3 8" id="KW-0812">Transmembrane</keyword>
<dbReference type="PANTHER" id="PTHR11003:SF335">
    <property type="entry name" value="POTASSIUM CHANNEL DOMAIN-CONTAINING PROTEIN"/>
    <property type="match status" value="1"/>
</dbReference>
<accession>A0A3Q0JEY0</accession>
<keyword evidence="5" id="KW-0406">Ion transport</keyword>
<feature type="transmembrane region" description="Helical" evidence="8">
    <location>
        <begin position="69"/>
        <end position="93"/>
    </location>
</feature>
<keyword evidence="4 8" id="KW-1133">Transmembrane helix</keyword>
<keyword evidence="7" id="KW-0407">Ion channel</keyword>
<reference evidence="11" key="1">
    <citation type="submission" date="2025-08" db="UniProtKB">
        <authorList>
            <consortium name="RefSeq"/>
        </authorList>
    </citation>
    <scope>IDENTIFICATION</scope>
</reference>
<dbReference type="Pfam" id="PF07885">
    <property type="entry name" value="Ion_trans_2"/>
    <property type="match status" value="1"/>
</dbReference>
<gene>
    <name evidence="11" type="primary">LOC103519841</name>
</gene>
<dbReference type="InterPro" id="IPR013099">
    <property type="entry name" value="K_chnl_dom"/>
</dbReference>
<feature type="transmembrane region" description="Helical" evidence="8">
    <location>
        <begin position="308"/>
        <end position="327"/>
    </location>
</feature>
<sequence>MINIPLTPGATIPAATYIQAYPNKASEFMFKQFAGFKDFTMNTAKSGLSFGEKFAFWMYNKMRSWSTQWFTHVFLMLVVVAYSLLGGFIFHVWEGEAELKALRHVEQERILMNRERNSVIKRMKEAFMSGDNNNYTIVLYDELVKYEDKVVKFAALPKNRRWTFWGSVFYSGTVYTTIALITVEIIPEPVEALPKITWRQFKLENAHAWKRLVVSRNRCVSLFIAFSIYLGLGALAIRFIEGAFENFYKCGVKRVKRDFIDTLWDRRYESEDEWKSMARRTLLNFENELQTAFEAGVKSYSGQQSWSFINSFMYCLNVVSTIGYGNISPSTNTGRAFTIMYAIFGIPIFLIVLADFGKLFTRAIKFVWAYVRRLYYTGSCRKVRRTGPVQEVMKGVKMVVDVAQQFRRPSQVISPEEQQNMNAFSKHLETPGNGSDERCQNGGGCGPICVEVMKGVKMVVDVAQQFRRPSQVISPEEQQNMNAFSKHLETPGNGGATPALSSYEIDEEFNLPISLALLILLCYIFCGSAVFVQWNALESSLFRNNN</sequence>
<comment type="subcellular location">
    <subcellularLocation>
        <location evidence="1">Membrane</location>
        <topology evidence="1">Multi-pass membrane protein</topology>
    </subcellularLocation>
</comment>
<evidence type="ECO:0000313" key="10">
    <source>
        <dbReference type="Proteomes" id="UP000079169"/>
    </source>
</evidence>
<dbReference type="PANTHER" id="PTHR11003">
    <property type="entry name" value="POTASSIUM CHANNEL, SUBFAMILY K"/>
    <property type="match status" value="1"/>
</dbReference>
<evidence type="ECO:0000313" key="11">
    <source>
        <dbReference type="RefSeq" id="XP_026686969.1"/>
    </source>
</evidence>
<feature type="transmembrane region" description="Helical" evidence="8">
    <location>
        <begin position="339"/>
        <end position="356"/>
    </location>
</feature>
<evidence type="ECO:0000256" key="3">
    <source>
        <dbReference type="ARBA" id="ARBA00022692"/>
    </source>
</evidence>
<feature type="domain" description="Potassium channel" evidence="9">
    <location>
        <begin position="303"/>
        <end position="361"/>
    </location>
</feature>
<keyword evidence="2" id="KW-0813">Transport</keyword>
<dbReference type="RefSeq" id="XP_026686969.1">
    <property type="nucleotide sequence ID" value="XM_026831168.1"/>
</dbReference>
<keyword evidence="10" id="KW-1185">Reference proteome</keyword>
<evidence type="ECO:0000259" key="9">
    <source>
        <dbReference type="Pfam" id="PF07885"/>
    </source>
</evidence>
<dbReference type="PaxDb" id="121845-A0A3Q0JEY0"/>